<dbReference type="SUPFAM" id="SSF48264">
    <property type="entry name" value="Cytochrome P450"/>
    <property type="match status" value="1"/>
</dbReference>
<proteinExistence type="predicted"/>
<name>A0A8H4INX2_9PEZI</name>
<organism evidence="1 2">
    <name type="scientific">Botryosphaeria dothidea</name>
    <dbReference type="NCBI Taxonomy" id="55169"/>
    <lineage>
        <taxon>Eukaryota</taxon>
        <taxon>Fungi</taxon>
        <taxon>Dikarya</taxon>
        <taxon>Ascomycota</taxon>
        <taxon>Pezizomycotina</taxon>
        <taxon>Dothideomycetes</taxon>
        <taxon>Dothideomycetes incertae sedis</taxon>
        <taxon>Botryosphaeriales</taxon>
        <taxon>Botryosphaeriaceae</taxon>
        <taxon>Botryosphaeria</taxon>
    </lineage>
</organism>
<sequence length="177" mass="19461">MSTSTVASIGAGILAMEPESALTAIAIASTLIVASNEHSIVTSNGTTHERHRHILLRAFTDGTIVRLGPAIETYIDMLIDRLGEHSDEKTQTNMQELLLFVFVDTAADLLFGEPLNMTRDGKYNGLVTGVLNLTHIGQVVADLQQLRWFRFIWNYGIQYPIEPAAHAAPALPAPRRR</sequence>
<dbReference type="InterPro" id="IPR001128">
    <property type="entry name" value="Cyt_P450"/>
</dbReference>
<dbReference type="AlphaFoldDB" id="A0A8H4INX2"/>
<dbReference type="InterPro" id="IPR036396">
    <property type="entry name" value="Cyt_P450_sf"/>
</dbReference>
<dbReference type="GO" id="GO:0016705">
    <property type="term" value="F:oxidoreductase activity, acting on paired donors, with incorporation or reduction of molecular oxygen"/>
    <property type="evidence" value="ECO:0007669"/>
    <property type="project" value="InterPro"/>
</dbReference>
<keyword evidence="2" id="KW-1185">Reference proteome</keyword>
<dbReference type="EMBL" id="WWBZ02000051">
    <property type="protein sequence ID" value="KAF4304635.1"/>
    <property type="molecule type" value="Genomic_DNA"/>
</dbReference>
<comment type="caution">
    <text evidence="1">The sequence shown here is derived from an EMBL/GenBank/DDBJ whole genome shotgun (WGS) entry which is preliminary data.</text>
</comment>
<accession>A0A8H4INX2</accession>
<protein>
    <submittedName>
        <fullName evidence="1">Uncharacterized protein</fullName>
    </submittedName>
</protein>
<dbReference type="OrthoDB" id="3934656at2759"/>
<gene>
    <name evidence="1" type="ORF">GTA08_BOTSDO07961</name>
</gene>
<dbReference type="GO" id="GO:0020037">
    <property type="term" value="F:heme binding"/>
    <property type="evidence" value="ECO:0007669"/>
    <property type="project" value="InterPro"/>
</dbReference>
<dbReference type="GO" id="GO:0005506">
    <property type="term" value="F:iron ion binding"/>
    <property type="evidence" value="ECO:0007669"/>
    <property type="project" value="InterPro"/>
</dbReference>
<evidence type="ECO:0000313" key="2">
    <source>
        <dbReference type="Proteomes" id="UP000572817"/>
    </source>
</evidence>
<dbReference type="Proteomes" id="UP000572817">
    <property type="component" value="Unassembled WGS sequence"/>
</dbReference>
<evidence type="ECO:0000313" key="1">
    <source>
        <dbReference type="EMBL" id="KAF4304635.1"/>
    </source>
</evidence>
<reference evidence="1" key="1">
    <citation type="submission" date="2020-04" db="EMBL/GenBank/DDBJ databases">
        <title>Genome Assembly and Annotation of Botryosphaeria dothidea sdau 11-99, a Latent Pathogen of Apple Fruit Ring Rot in China.</title>
        <authorList>
            <person name="Yu C."/>
            <person name="Diao Y."/>
            <person name="Lu Q."/>
            <person name="Zhao J."/>
            <person name="Cui S."/>
            <person name="Peng C."/>
            <person name="He B."/>
            <person name="Liu H."/>
        </authorList>
    </citation>
    <scope>NUCLEOTIDE SEQUENCE [LARGE SCALE GENOMIC DNA]</scope>
    <source>
        <strain evidence="1">Sdau11-99</strain>
    </source>
</reference>
<dbReference type="Gene3D" id="1.10.630.10">
    <property type="entry name" value="Cytochrome P450"/>
    <property type="match status" value="1"/>
</dbReference>
<dbReference type="GO" id="GO:0004497">
    <property type="term" value="F:monooxygenase activity"/>
    <property type="evidence" value="ECO:0007669"/>
    <property type="project" value="InterPro"/>
</dbReference>
<dbReference type="Pfam" id="PF00067">
    <property type="entry name" value="p450"/>
    <property type="match status" value="1"/>
</dbReference>